<evidence type="ECO:0000256" key="5">
    <source>
        <dbReference type="ARBA" id="ARBA00022801"/>
    </source>
</evidence>
<keyword evidence="3 8" id="KW-0645">Protease</keyword>
<feature type="compositionally biased region" description="Polar residues" evidence="9">
    <location>
        <begin position="176"/>
        <end position="191"/>
    </location>
</feature>
<evidence type="ECO:0000256" key="9">
    <source>
        <dbReference type="SAM" id="MobiDB-lite"/>
    </source>
</evidence>
<feature type="region of interest" description="Disordered" evidence="9">
    <location>
        <begin position="266"/>
        <end position="294"/>
    </location>
</feature>
<evidence type="ECO:0000256" key="8">
    <source>
        <dbReference type="RuleBase" id="RU367088"/>
    </source>
</evidence>
<feature type="region of interest" description="Disordered" evidence="9">
    <location>
        <begin position="175"/>
        <end position="205"/>
    </location>
</feature>
<dbReference type="PANTHER" id="PTHR12473:SF8">
    <property type="entry name" value="UBIQUITIN CARBOXYL-TERMINAL HYDROLASE MINDY-4-RELATED"/>
    <property type="match status" value="1"/>
</dbReference>
<feature type="compositionally biased region" description="Basic and acidic residues" evidence="9">
    <location>
        <begin position="192"/>
        <end position="205"/>
    </location>
</feature>
<keyword evidence="12" id="KW-1185">Reference proteome</keyword>
<feature type="compositionally biased region" description="Basic and acidic residues" evidence="9">
    <location>
        <begin position="127"/>
        <end position="139"/>
    </location>
</feature>
<keyword evidence="4 8" id="KW-0833">Ubl conjugation pathway</keyword>
<dbReference type="PROSITE" id="PS50896">
    <property type="entry name" value="LISH"/>
    <property type="match status" value="1"/>
</dbReference>
<dbReference type="EMBL" id="CACRXK020018652">
    <property type="protein sequence ID" value="CAB4032742.1"/>
    <property type="molecule type" value="Genomic_DNA"/>
</dbReference>
<dbReference type="GO" id="GO:1990380">
    <property type="term" value="F:K48-linked deubiquitinase activity"/>
    <property type="evidence" value="ECO:0007669"/>
    <property type="project" value="UniProtKB-UniRule"/>
</dbReference>
<keyword evidence="6 8" id="KW-0788">Thiol protease</keyword>
<comment type="catalytic activity">
    <reaction evidence="1 8">
        <text>Thiol-dependent hydrolysis of ester, thioester, amide, peptide and isopeptide bonds formed by the C-terminal Gly of ubiquitin (a 76-residue protein attached to proteins as an intracellular targeting signal).</text>
        <dbReference type="EC" id="3.4.19.12"/>
    </reaction>
</comment>
<protein>
    <recommendedName>
        <fullName evidence="8">Ubiquitin carboxyl-terminal hydrolase MINDY</fullName>
        <ecNumber evidence="8">3.4.19.12</ecNumber>
    </recommendedName>
</protein>
<feature type="region of interest" description="Disordered" evidence="9">
    <location>
        <begin position="85"/>
        <end position="159"/>
    </location>
</feature>
<dbReference type="InterPro" id="IPR025257">
    <property type="entry name" value="MINDY-3/4_CD"/>
</dbReference>
<evidence type="ECO:0000313" key="11">
    <source>
        <dbReference type="EMBL" id="CAB4032742.1"/>
    </source>
</evidence>
<dbReference type="GO" id="GO:0006508">
    <property type="term" value="P:proteolysis"/>
    <property type="evidence" value="ECO:0007669"/>
    <property type="project" value="UniProtKB-KW"/>
</dbReference>
<feature type="non-terminal residue" evidence="11">
    <location>
        <position position="1"/>
    </location>
</feature>
<evidence type="ECO:0000256" key="1">
    <source>
        <dbReference type="ARBA" id="ARBA00000707"/>
    </source>
</evidence>
<feature type="domain" description="Deubiquitinating enzyme MINDY-3/4 conserved" evidence="10">
    <location>
        <begin position="458"/>
        <end position="732"/>
    </location>
</feature>
<evidence type="ECO:0000256" key="7">
    <source>
        <dbReference type="ARBA" id="ARBA00037630"/>
    </source>
</evidence>
<dbReference type="EC" id="3.4.19.12" evidence="8"/>
<dbReference type="PANTHER" id="PTHR12473">
    <property type="entry name" value="UBIQUITIN CARBOXYL-TERMINAL HYDROLASE MINDY-4-RELATED"/>
    <property type="match status" value="1"/>
</dbReference>
<proteinExistence type="inferred from homology"/>
<organism evidence="11 12">
    <name type="scientific">Paramuricea clavata</name>
    <name type="common">Red gorgonian</name>
    <name type="synonym">Violescent sea-whip</name>
    <dbReference type="NCBI Taxonomy" id="317549"/>
    <lineage>
        <taxon>Eukaryota</taxon>
        <taxon>Metazoa</taxon>
        <taxon>Cnidaria</taxon>
        <taxon>Anthozoa</taxon>
        <taxon>Octocorallia</taxon>
        <taxon>Malacalcyonacea</taxon>
        <taxon>Plexauridae</taxon>
        <taxon>Paramuricea</taxon>
    </lineage>
</organism>
<dbReference type="SMART" id="SM01174">
    <property type="entry name" value="DUF4205"/>
    <property type="match status" value="1"/>
</dbReference>
<reference evidence="11" key="1">
    <citation type="submission" date="2020-04" db="EMBL/GenBank/DDBJ databases">
        <authorList>
            <person name="Alioto T."/>
            <person name="Alioto T."/>
            <person name="Gomez Garrido J."/>
        </authorList>
    </citation>
    <scope>NUCLEOTIDE SEQUENCE</scope>
    <source>
        <strain evidence="11">A484AB</strain>
    </source>
</reference>
<sequence length="732" mass="82742">MADVESVSSSVVREYLSRKGLKETLSMLDKEMPRTDNCVSNRAQLAKELHINTLMKKNKESQESFRTMLEVIVQFMMTKTWQEKHSQNLTSAESVKTSRSSSARDDGQDTAKSCEKTDYRNISASQRETDKTERSERKQNIKNRVTSPVSRTSLDDKMKSSDEHLLVLDSVKKQGTDLSSQLERSKMSSTSKLKERHLSVSKDETTLASVPAKQCNQELTEGFSGKINEDDNILSKSLPVKKRTSLNDPSLIKSSNVKKGLRRNVSNVSGGVMSTGLRSSGKHERRNYTNEGFREKPKYFEDDLKESSVFPGRKSLDNLSTDEEMAGKQELFSGKTTRNVKDDFREKSKYSVEVVKESSDFHGRRSLEKMREPLSVNKKEENVVQDWKTEILQKKDVRKNMSSPQSKATKNEDLTFEDIDETLDDELQKINFNASPRKSTIPLFQCQPITLKQAKDLKTIVFGSTVNSFNSEWRNQGFTFCHLDHLKYGIVQHKGGPCGLLASVQAVVLKQLLFNDRVSTNKQRLNFSSQETNDALCSALVEILWRAGSYKTARVAVRSEKDQFIPSGGYKVDRLSEKLVIYETNDCNELEIFIKENMKQFACDDAGCILLLYSAILSRTVEKIKEDMDDDNGTLMGAHGYCTQDMVNLLLTGKAISNTFDDVIELDSGGDTKNILKGVDKQSDIGLLSLFEHYKSCLVGSNLKSPKYPIWVVCSESHFSVLFSMKRSLVNE</sequence>
<feature type="compositionally biased region" description="Basic and acidic residues" evidence="9">
    <location>
        <begin position="102"/>
        <end position="119"/>
    </location>
</feature>
<dbReference type="InterPro" id="IPR006594">
    <property type="entry name" value="LisH"/>
</dbReference>
<keyword evidence="5 8" id="KW-0378">Hydrolase</keyword>
<gene>
    <name evidence="11" type="ORF">PACLA_8A003183</name>
</gene>
<dbReference type="Pfam" id="PF26038">
    <property type="entry name" value="Dimer_MINDY4_N"/>
    <property type="match status" value="1"/>
</dbReference>
<evidence type="ECO:0000313" key="12">
    <source>
        <dbReference type="Proteomes" id="UP001152795"/>
    </source>
</evidence>
<accession>A0A6S7L316</accession>
<name>A0A6S7L316_PARCT</name>
<dbReference type="OrthoDB" id="10263628at2759"/>
<feature type="compositionally biased region" description="Polar residues" evidence="9">
    <location>
        <begin position="87"/>
        <end position="101"/>
    </location>
</feature>
<dbReference type="InterPro" id="IPR039785">
    <property type="entry name" value="MINY3/4"/>
</dbReference>
<dbReference type="Pfam" id="PF13898">
    <property type="entry name" value="MINDY-3_4_CD"/>
    <property type="match status" value="1"/>
</dbReference>
<evidence type="ECO:0000259" key="10">
    <source>
        <dbReference type="SMART" id="SM01174"/>
    </source>
</evidence>
<evidence type="ECO:0000256" key="3">
    <source>
        <dbReference type="ARBA" id="ARBA00022670"/>
    </source>
</evidence>
<dbReference type="Proteomes" id="UP001152795">
    <property type="component" value="Unassembled WGS sequence"/>
</dbReference>
<comment type="function">
    <text evidence="8">Hydrolase that can remove 'Lys-48'-linked conjugated ubiquitin from proteins.</text>
</comment>
<feature type="compositionally biased region" description="Polar residues" evidence="9">
    <location>
        <begin position="142"/>
        <end position="152"/>
    </location>
</feature>
<dbReference type="GO" id="GO:0004843">
    <property type="term" value="F:cysteine-type deubiquitinase activity"/>
    <property type="evidence" value="ECO:0007669"/>
    <property type="project" value="UniProtKB-UniRule"/>
</dbReference>
<comment type="similarity">
    <text evidence="2 8">Belongs to the MINDY deubiquitinase family. FAM188 subfamily.</text>
</comment>
<evidence type="ECO:0000256" key="6">
    <source>
        <dbReference type="ARBA" id="ARBA00022807"/>
    </source>
</evidence>
<dbReference type="InterPro" id="IPR059022">
    <property type="entry name" value="MINDY4_N"/>
</dbReference>
<comment type="function">
    <text evidence="7">Probable hydrolase that can remove 'Lys-48'-linked conjugated ubiquitin from proteins.</text>
</comment>
<dbReference type="GO" id="GO:0071108">
    <property type="term" value="P:protein K48-linked deubiquitination"/>
    <property type="evidence" value="ECO:0007669"/>
    <property type="project" value="InterPro"/>
</dbReference>
<dbReference type="AlphaFoldDB" id="A0A6S7L316"/>
<evidence type="ECO:0000256" key="4">
    <source>
        <dbReference type="ARBA" id="ARBA00022786"/>
    </source>
</evidence>
<comment type="caution">
    <text evidence="11">The sequence shown here is derived from an EMBL/GenBank/DDBJ whole genome shotgun (WGS) entry which is preliminary data.</text>
</comment>
<evidence type="ECO:0000256" key="2">
    <source>
        <dbReference type="ARBA" id="ARBA00011074"/>
    </source>
</evidence>